<keyword evidence="1" id="KW-1133">Transmembrane helix</keyword>
<protein>
    <submittedName>
        <fullName evidence="2">Uncharacterized protein</fullName>
    </submittedName>
</protein>
<keyword evidence="3" id="KW-1185">Reference proteome</keyword>
<sequence length="63" mass="7024">MKTRNPFLGGIIAAVMIGFGSWRLYNYFVLGEEMPTWRVVLSVAIVIYGLVVAFNALSKKDAE</sequence>
<organism evidence="2 3">
    <name type="scientific">Nonlabens mediterrranea</name>
    <dbReference type="NCBI Taxonomy" id="1419947"/>
    <lineage>
        <taxon>Bacteria</taxon>
        <taxon>Pseudomonadati</taxon>
        <taxon>Bacteroidota</taxon>
        <taxon>Flavobacteriia</taxon>
        <taxon>Flavobacteriales</taxon>
        <taxon>Flavobacteriaceae</taxon>
        <taxon>Nonlabens</taxon>
    </lineage>
</organism>
<dbReference type="Proteomes" id="UP001194729">
    <property type="component" value="Unassembled WGS sequence"/>
</dbReference>
<gene>
    <name evidence="2" type="ORF">FNJ87_12905</name>
</gene>
<evidence type="ECO:0000313" key="2">
    <source>
        <dbReference type="EMBL" id="MBF4985188.1"/>
    </source>
</evidence>
<feature type="transmembrane region" description="Helical" evidence="1">
    <location>
        <begin position="7"/>
        <end position="25"/>
    </location>
</feature>
<keyword evidence="1" id="KW-0472">Membrane</keyword>
<name>A0ABS0A724_9FLAO</name>
<accession>A0ABS0A724</accession>
<reference evidence="2 3" key="1">
    <citation type="submission" date="2020-11" db="EMBL/GenBank/DDBJ databases">
        <title>P. mediterranea TC4 genome.</title>
        <authorList>
            <person name="Molmeret M."/>
        </authorList>
    </citation>
    <scope>NUCLEOTIDE SEQUENCE [LARGE SCALE GENOMIC DNA]</scope>
    <source>
        <strain evidence="2 3">TC4</strain>
    </source>
</reference>
<proteinExistence type="predicted"/>
<feature type="transmembrane region" description="Helical" evidence="1">
    <location>
        <begin position="37"/>
        <end position="57"/>
    </location>
</feature>
<evidence type="ECO:0000256" key="1">
    <source>
        <dbReference type="SAM" id="Phobius"/>
    </source>
</evidence>
<comment type="caution">
    <text evidence="2">The sequence shown here is derived from an EMBL/GenBank/DDBJ whole genome shotgun (WGS) entry which is preliminary data.</text>
</comment>
<dbReference type="EMBL" id="JADKYU010000676">
    <property type="protein sequence ID" value="MBF4985188.1"/>
    <property type="molecule type" value="Genomic_DNA"/>
</dbReference>
<keyword evidence="1" id="KW-0812">Transmembrane</keyword>
<evidence type="ECO:0000313" key="3">
    <source>
        <dbReference type="Proteomes" id="UP001194729"/>
    </source>
</evidence>